<comment type="caution">
    <text evidence="1">The sequence shown here is derived from an EMBL/GenBank/DDBJ whole genome shotgun (WGS) entry which is preliminary data.</text>
</comment>
<organism evidence="1 2">
    <name type="scientific">Lentinula aff. lateritia</name>
    <dbReference type="NCBI Taxonomy" id="2804960"/>
    <lineage>
        <taxon>Eukaryota</taxon>
        <taxon>Fungi</taxon>
        <taxon>Dikarya</taxon>
        <taxon>Basidiomycota</taxon>
        <taxon>Agaricomycotina</taxon>
        <taxon>Agaricomycetes</taxon>
        <taxon>Agaricomycetidae</taxon>
        <taxon>Agaricales</taxon>
        <taxon>Marasmiineae</taxon>
        <taxon>Omphalotaceae</taxon>
        <taxon>Lentinula</taxon>
    </lineage>
</organism>
<dbReference type="Proteomes" id="UP001163835">
    <property type="component" value="Unassembled WGS sequence"/>
</dbReference>
<reference evidence="1" key="1">
    <citation type="submission" date="2022-09" db="EMBL/GenBank/DDBJ databases">
        <title>A Global Phylogenomic Analysis of the Shiitake Genus Lentinula.</title>
        <authorList>
            <consortium name="DOE Joint Genome Institute"/>
            <person name="Sierra-Patev S."/>
            <person name="Min B."/>
            <person name="Naranjo-Ortiz M."/>
            <person name="Looney B."/>
            <person name="Konkel Z."/>
            <person name="Slot J.C."/>
            <person name="Sakamoto Y."/>
            <person name="Steenwyk J.L."/>
            <person name="Rokas A."/>
            <person name="Carro J."/>
            <person name="Camarero S."/>
            <person name="Ferreira P."/>
            <person name="Molpeceres G."/>
            <person name="Ruiz-Duenas F.J."/>
            <person name="Serrano A."/>
            <person name="Henrissat B."/>
            <person name="Drula E."/>
            <person name="Hughes K.W."/>
            <person name="Mata J.L."/>
            <person name="Ishikawa N.K."/>
            <person name="Vargas-Isla R."/>
            <person name="Ushijima S."/>
            <person name="Smith C.A."/>
            <person name="Ahrendt S."/>
            <person name="Andreopoulos W."/>
            <person name="He G."/>
            <person name="Labutti K."/>
            <person name="Lipzen A."/>
            <person name="Ng V."/>
            <person name="Riley R."/>
            <person name="Sandor L."/>
            <person name="Barry K."/>
            <person name="Martinez A.T."/>
            <person name="Xiao Y."/>
            <person name="Gibbons J.G."/>
            <person name="Terashima K."/>
            <person name="Grigoriev I.V."/>
            <person name="Hibbett D.S."/>
        </authorList>
    </citation>
    <scope>NUCLEOTIDE SEQUENCE</scope>
    <source>
        <strain evidence="1">TMI1499</strain>
    </source>
</reference>
<gene>
    <name evidence="1" type="ORF">F5876DRAFT_67030</name>
</gene>
<name>A0ACC1TVZ0_9AGAR</name>
<protein>
    <submittedName>
        <fullName evidence="1">Uncharacterized protein</fullName>
    </submittedName>
</protein>
<accession>A0ACC1TVZ0</accession>
<evidence type="ECO:0000313" key="2">
    <source>
        <dbReference type="Proteomes" id="UP001163835"/>
    </source>
</evidence>
<proteinExistence type="predicted"/>
<evidence type="ECO:0000313" key="1">
    <source>
        <dbReference type="EMBL" id="KAJ3808741.1"/>
    </source>
</evidence>
<dbReference type="EMBL" id="MU795201">
    <property type="protein sequence ID" value="KAJ3808741.1"/>
    <property type="molecule type" value="Genomic_DNA"/>
</dbReference>
<sequence>MPEVLGNASGSLRQDLHFSTSKLSVLAVETELYELLGVSPSASEDEIKKAYRKKARDIHPMVIVQKLTLDFQNRNDPDAATKFQEMAAAYEILSDPNTRALYDEGGMEGLQGGRSGGPNMDDLFTQFFTGGGSGFSFGFDMGPRSSRFSRQNDSVLPHEVTLEDLYNGKTVKMNMEKQVLCSSCKGSGAKGHAKPKQCSTCEGSGRVYIKTQLAGGQMAVSPQQCEDCNGKGEKLREKDRCKKCKGSGTVKEKTRQEMYIEKGMADQQRIVLAGAGDEEPGVSAGDVVFVLKVLPHNSFERNGNDLLVKVKITLSEALLGFSRILLTHLDGRGIKVTSPPGKILQPDASIVIRGEGMPTYKRPDSKGDLFVLFDIEMPTESWLRSLDHQALAKLLPPKKLEMQPQPEIVDEVNFEEIDVRSQSFPASQDFFDHGYANQRDDIHDEDGWEDEDDDDEGAGDMFDDYMGGPAEPECRQQ</sequence>
<keyword evidence="2" id="KW-1185">Reference proteome</keyword>